<keyword evidence="1" id="KW-0863">Zinc-finger</keyword>
<evidence type="ECO:0000256" key="1">
    <source>
        <dbReference type="PROSITE-ProRule" id="PRU00175"/>
    </source>
</evidence>
<gene>
    <name evidence="4" type="ORF">K444DRAFT_700796</name>
</gene>
<protein>
    <recommendedName>
        <fullName evidence="3">RING-type domain-containing protein</fullName>
    </recommendedName>
</protein>
<feature type="compositionally biased region" description="Basic and acidic residues" evidence="2">
    <location>
        <begin position="450"/>
        <end position="468"/>
    </location>
</feature>
<dbReference type="InterPro" id="IPR001841">
    <property type="entry name" value="Znf_RING"/>
</dbReference>
<dbReference type="SMART" id="SM00184">
    <property type="entry name" value="RING"/>
    <property type="match status" value="1"/>
</dbReference>
<keyword evidence="1" id="KW-0479">Metal-binding</keyword>
<feature type="compositionally biased region" description="Low complexity" evidence="2">
    <location>
        <begin position="430"/>
        <end position="444"/>
    </location>
</feature>
<evidence type="ECO:0000313" key="4">
    <source>
        <dbReference type="EMBL" id="PMD53558.1"/>
    </source>
</evidence>
<feature type="region of interest" description="Disordered" evidence="2">
    <location>
        <begin position="397"/>
        <end position="468"/>
    </location>
</feature>
<dbReference type="AlphaFoldDB" id="A0A2J6SRZ0"/>
<dbReference type="PROSITE" id="PS50089">
    <property type="entry name" value="ZF_RING_2"/>
    <property type="match status" value="1"/>
</dbReference>
<name>A0A2J6SRZ0_9HELO</name>
<organism evidence="4 5">
    <name type="scientific">Hyaloscypha bicolor E</name>
    <dbReference type="NCBI Taxonomy" id="1095630"/>
    <lineage>
        <taxon>Eukaryota</taxon>
        <taxon>Fungi</taxon>
        <taxon>Dikarya</taxon>
        <taxon>Ascomycota</taxon>
        <taxon>Pezizomycotina</taxon>
        <taxon>Leotiomycetes</taxon>
        <taxon>Helotiales</taxon>
        <taxon>Hyaloscyphaceae</taxon>
        <taxon>Hyaloscypha</taxon>
        <taxon>Hyaloscypha bicolor</taxon>
    </lineage>
</organism>
<dbReference type="Gene3D" id="3.30.40.10">
    <property type="entry name" value="Zinc/RING finger domain, C3HC4 (zinc finger)"/>
    <property type="match status" value="1"/>
</dbReference>
<dbReference type="OrthoDB" id="8062037at2759"/>
<evidence type="ECO:0000313" key="5">
    <source>
        <dbReference type="Proteomes" id="UP000235371"/>
    </source>
</evidence>
<dbReference type="InterPro" id="IPR013083">
    <property type="entry name" value="Znf_RING/FYVE/PHD"/>
</dbReference>
<accession>A0A2J6SRZ0</accession>
<dbReference type="SUPFAM" id="SSF57850">
    <property type="entry name" value="RING/U-box"/>
    <property type="match status" value="1"/>
</dbReference>
<dbReference type="GeneID" id="36596100"/>
<dbReference type="Proteomes" id="UP000235371">
    <property type="component" value="Unassembled WGS sequence"/>
</dbReference>
<dbReference type="InParanoid" id="A0A2J6SRZ0"/>
<dbReference type="RefSeq" id="XP_024730462.1">
    <property type="nucleotide sequence ID" value="XM_024888024.1"/>
</dbReference>
<reference evidence="4 5" key="1">
    <citation type="submission" date="2016-04" db="EMBL/GenBank/DDBJ databases">
        <title>A degradative enzymes factory behind the ericoid mycorrhizal symbiosis.</title>
        <authorList>
            <consortium name="DOE Joint Genome Institute"/>
            <person name="Martino E."/>
            <person name="Morin E."/>
            <person name="Grelet G."/>
            <person name="Kuo A."/>
            <person name="Kohler A."/>
            <person name="Daghino S."/>
            <person name="Barry K."/>
            <person name="Choi C."/>
            <person name="Cichocki N."/>
            <person name="Clum A."/>
            <person name="Copeland A."/>
            <person name="Hainaut M."/>
            <person name="Haridas S."/>
            <person name="Labutti K."/>
            <person name="Lindquist E."/>
            <person name="Lipzen A."/>
            <person name="Khouja H.-R."/>
            <person name="Murat C."/>
            <person name="Ohm R."/>
            <person name="Olson A."/>
            <person name="Spatafora J."/>
            <person name="Veneault-Fourrey C."/>
            <person name="Henrissat B."/>
            <person name="Grigoriev I."/>
            <person name="Martin F."/>
            <person name="Perotto S."/>
        </authorList>
    </citation>
    <scope>NUCLEOTIDE SEQUENCE [LARGE SCALE GENOMIC DNA]</scope>
    <source>
        <strain evidence="4 5">E</strain>
    </source>
</reference>
<feature type="compositionally biased region" description="Polar residues" evidence="2">
    <location>
        <begin position="350"/>
        <end position="364"/>
    </location>
</feature>
<feature type="region of interest" description="Disordered" evidence="2">
    <location>
        <begin position="350"/>
        <end position="374"/>
    </location>
</feature>
<feature type="region of interest" description="Disordered" evidence="2">
    <location>
        <begin position="296"/>
        <end position="319"/>
    </location>
</feature>
<sequence length="468" mass="53694">MPTSFQPHCGQFTFYFSKCGHATSHNYHRTPKSGGKCNNNCIYDRKIDYWFWAGKDKRCSFCGLGQEHGFGTQHPIPENEGPRSLLFEKVKEGMTLGEPDEVYNARFDEAAALYNRRALEEISLADARTKEQTPNSGTLRTQRRLRFKNRKEVRRLRAKRRTERWVQNIRDEQYRAVKVRMAVGKQPFIIGGVENPYMDLFSKVFVISLAQPIDNCAMCQYPLDNIEECGGPHSLPCGHMFHLNCMEELFAQRAESDEKEVFKCPLCNVWFRDLREVPDFYDRYWRHQQEFNSNASSSILSDSDDDEQKGDRPPPWIFRPEELFDVPEWLEKRTGTRSNIRLRGVVQNSLASRSQAETEVDNSSPPQPARRPGTHALLSHLGTTEQAIDVEPDELQVRVQSQPEVAETNSTIANTPSTETGNDSLLDAGNSLATNNPPAAATSRARARKRNPDRQRVEGDERPRKRRK</sequence>
<evidence type="ECO:0000256" key="2">
    <source>
        <dbReference type="SAM" id="MobiDB-lite"/>
    </source>
</evidence>
<dbReference type="EMBL" id="KZ613872">
    <property type="protein sequence ID" value="PMD53558.1"/>
    <property type="molecule type" value="Genomic_DNA"/>
</dbReference>
<evidence type="ECO:0000259" key="3">
    <source>
        <dbReference type="PROSITE" id="PS50089"/>
    </source>
</evidence>
<keyword evidence="1" id="KW-0862">Zinc</keyword>
<dbReference type="CDD" id="cd16448">
    <property type="entry name" value="RING-H2"/>
    <property type="match status" value="1"/>
</dbReference>
<dbReference type="GO" id="GO:0008270">
    <property type="term" value="F:zinc ion binding"/>
    <property type="evidence" value="ECO:0007669"/>
    <property type="project" value="UniProtKB-KW"/>
</dbReference>
<keyword evidence="5" id="KW-1185">Reference proteome</keyword>
<feature type="compositionally biased region" description="Polar residues" evidence="2">
    <location>
        <begin position="398"/>
        <end position="423"/>
    </location>
</feature>
<feature type="domain" description="RING-type" evidence="3">
    <location>
        <begin position="216"/>
        <end position="268"/>
    </location>
</feature>
<proteinExistence type="predicted"/>